<dbReference type="Gene3D" id="3.30.30.30">
    <property type="match status" value="1"/>
</dbReference>
<feature type="region of interest" description="Disordered" evidence="7">
    <location>
        <begin position="1212"/>
        <end position="1245"/>
    </location>
</feature>
<dbReference type="InterPro" id="IPR018181">
    <property type="entry name" value="Heat_shock_70_CS"/>
</dbReference>
<feature type="transmembrane region" description="Helical" evidence="8">
    <location>
        <begin position="16"/>
        <end position="44"/>
    </location>
</feature>
<dbReference type="InterPro" id="IPR029047">
    <property type="entry name" value="HSP70_peptide-bd_sf"/>
</dbReference>
<keyword evidence="8" id="KW-0472">Membrane</keyword>
<gene>
    <name evidence="9" type="ORF">P8C59_001418</name>
</gene>
<feature type="region of interest" description="Disordered" evidence="7">
    <location>
        <begin position="1374"/>
        <end position="1433"/>
    </location>
</feature>
<sequence length="1433" mass="160612">MPDSNGILEQWPVNEIIFTAIVGLVMLAAVLEWFLWIAAFMYCLWKVFLKAEHWTIRVLAVAIGILFLLLRLIFLPIMVVTLPLPSQIVKYWPEEMVVILQWFAFWSFAGLLTIPWLFCVYQIVTHQLGRTKRIKQVLDEVSAPKVVIVMPCYKEDPEVLVAAVNSVVDCDYPPSCIHVFLSFDGDQEDELYLNTIEKLGVPLTLESYPKSVDVAYKSARVTVSRFPHGGKRHCQKMTFRLIDKVYREYLKRNDNLFILFIDSDCILDRVCLQNFVYDMELSPGNRRDMLAMTGVITSTTRKHKLITLLQDMEYIHEQCEDLFDFAKGHLGEDRWLTHLFMIGAKKRYQIQMCTSAFCKTEAVQTMKSLVKQRRRWFLGFITNEVCMLTDWRLWKRYPILLLVRFMQNTIRTTALLFFIMVVALMTTAKKVADLPVGFIAISLGLNWLMMIYFGAKLRRFKIWFYPLIADAAAADVHTTAQEAIEQAEDAGDDLNIVPESFIPAATERQEMAMKEGKLGGGLGRSKSVLQPPDKVAGKFAAPERTPSGWYRHPDDSMASVGPFAGTSQFARSKGLAHRDSFDSTMSAQTSGNFSVYMPRRVESIMGEEDRRKYELAQASQLSQVANNSRLYQSPPSGQVFEFSETELRRAGFTEAADTLASDKPAHRRIVSNESEASTDSSNRLLPPPTCLHTHLTLAGSSLSASSTMSVVGVDFGTLNTVVAVARNRGVDVIANEVSNRATPSLVGFGPKSRYLGEAAKTQEISNLKNTVGSLKRLAGRAFNDPDTQIEQQFISAPLVDCNGQVGAEVSYLGAKEKFTSTQLIAMFLSKIKQTTSSEIKLPVSDIVMSVPAWFTDSQRRSLIDAAELAGLKPLRLLNDTTAAALGYGITKLDLPGPEEKPRRVAFIDVGHSNYTCSIVEFRKGELAVRATSFDRHFGGRNFDKALVDHLHKEFIGKYKIDITTNPKAMTRVLTAAEKLKKILSANQQAPMNIESLMNDVDVRAMITREEFEALVEPLLNRVEGPLEQALADAKLTKEDIDIVEVVGGGSRVPAIKERIQTFFGKSLSFTLNQDEAVARGCAFSCAILSPVFKVRDFAVQDVISYPIEFCWEKEADIPDEDTSLTVFNKGNVLPSTKILTFYRKQPFDLEARYNKPEDLPGKIPPFIGRFSVKGVKAGSGPEDFMICKLKARINIHGVLNVESGYYVEDQEVEEEVKEEEKKDGDAMDTDAANKEEKPKTRKVKKQVRKGDLPIVSATQALEINVKNALMEKEATMVMEDKLVADTEEKKNELETFIYDLRNKLDDQYAEFATEEEKEKIREKLTTTEDWLYDEGDDASKGVYVAKIDEIKAMAGPIMQKHFEKVEAERQAVQARVDAERAAKKAAEEEARKAAEADQANGAGPEAVANDANGSKDEEMPDADAPKMEVQEAD</sequence>
<dbReference type="Gene3D" id="3.90.640.10">
    <property type="entry name" value="Actin, Chain A, domain 4"/>
    <property type="match status" value="1"/>
</dbReference>
<comment type="subcellular location">
    <subcellularLocation>
        <location evidence="1">Cytoplasm</location>
    </subcellularLocation>
</comment>
<feature type="compositionally biased region" description="Basic and acidic residues" evidence="7">
    <location>
        <begin position="1376"/>
        <end position="1395"/>
    </location>
</feature>
<protein>
    <submittedName>
        <fullName evidence="9">Uncharacterized protein</fullName>
    </submittedName>
</protein>
<dbReference type="InterPro" id="IPR029044">
    <property type="entry name" value="Nucleotide-diphossugar_trans"/>
</dbReference>
<keyword evidence="8" id="KW-0812">Transmembrane</keyword>
<dbReference type="GO" id="GO:0005829">
    <property type="term" value="C:cytosol"/>
    <property type="evidence" value="ECO:0007669"/>
    <property type="project" value="TreeGrafter"/>
</dbReference>
<dbReference type="EMBL" id="JAQQPM010000001">
    <property type="protein sequence ID" value="KAK2067704.1"/>
    <property type="molecule type" value="Genomic_DNA"/>
</dbReference>
<feature type="compositionally biased region" description="Basic and acidic residues" evidence="7">
    <location>
        <begin position="1413"/>
        <end position="1433"/>
    </location>
</feature>
<dbReference type="Pfam" id="PF03142">
    <property type="entry name" value="Chitin_synth_2"/>
    <property type="match status" value="1"/>
</dbReference>
<evidence type="ECO:0000256" key="7">
    <source>
        <dbReference type="SAM" id="MobiDB-lite"/>
    </source>
</evidence>
<dbReference type="SUPFAM" id="SSF53067">
    <property type="entry name" value="Actin-like ATPase domain"/>
    <property type="match status" value="2"/>
</dbReference>
<evidence type="ECO:0000256" key="3">
    <source>
        <dbReference type="ARBA" id="ARBA00022490"/>
    </source>
</evidence>
<dbReference type="Gene3D" id="3.90.550.10">
    <property type="entry name" value="Spore Coat Polysaccharide Biosynthesis Protein SpsA, Chain A"/>
    <property type="match status" value="1"/>
</dbReference>
<accession>A0AAD9HZD3</accession>
<evidence type="ECO:0000256" key="5">
    <source>
        <dbReference type="ARBA" id="ARBA00022840"/>
    </source>
</evidence>
<evidence type="ECO:0000313" key="9">
    <source>
        <dbReference type="EMBL" id="KAK2067704.1"/>
    </source>
</evidence>
<keyword evidence="6" id="KW-0346">Stress response</keyword>
<feature type="transmembrane region" description="Helical" evidence="8">
    <location>
        <begin position="99"/>
        <end position="124"/>
    </location>
</feature>
<dbReference type="FunFam" id="3.90.640.10:FF:000004">
    <property type="entry name" value="Heat shock 70 kDa protein 4"/>
    <property type="match status" value="1"/>
</dbReference>
<dbReference type="InterPro" id="IPR013126">
    <property type="entry name" value="Hsp_70_fam"/>
</dbReference>
<dbReference type="GO" id="GO:0140662">
    <property type="term" value="F:ATP-dependent protein folding chaperone"/>
    <property type="evidence" value="ECO:0007669"/>
    <property type="project" value="InterPro"/>
</dbReference>
<dbReference type="Proteomes" id="UP001217918">
    <property type="component" value="Unassembled WGS sequence"/>
</dbReference>
<dbReference type="CDD" id="cd24094">
    <property type="entry name" value="ASKHA_NBD_HSP70_ScSse"/>
    <property type="match status" value="1"/>
</dbReference>
<dbReference type="GO" id="GO:0005524">
    <property type="term" value="F:ATP binding"/>
    <property type="evidence" value="ECO:0007669"/>
    <property type="project" value="UniProtKB-KW"/>
</dbReference>
<dbReference type="FunFam" id="3.30.30.30:FF:000002">
    <property type="entry name" value="Heat shock 70 kDa protein 4"/>
    <property type="match status" value="1"/>
</dbReference>
<keyword evidence="4" id="KW-0547">Nucleotide-binding</keyword>
<dbReference type="PANTHER" id="PTHR45639:SF4">
    <property type="entry name" value="HSC70CB, ISOFORM G"/>
    <property type="match status" value="1"/>
</dbReference>
<dbReference type="SUPFAM" id="SSF100920">
    <property type="entry name" value="Heat shock protein 70kD (HSP70), peptide-binding domain"/>
    <property type="match status" value="1"/>
</dbReference>
<comment type="similarity">
    <text evidence="2">Belongs to the heat shock protein 70 family.</text>
</comment>
<evidence type="ECO:0000256" key="8">
    <source>
        <dbReference type="SAM" id="Phobius"/>
    </source>
</evidence>
<keyword evidence="5" id="KW-0067">ATP-binding</keyword>
<evidence type="ECO:0000256" key="4">
    <source>
        <dbReference type="ARBA" id="ARBA00022741"/>
    </source>
</evidence>
<dbReference type="Pfam" id="PF00012">
    <property type="entry name" value="HSP70"/>
    <property type="match status" value="1"/>
</dbReference>
<dbReference type="InterPro" id="IPR043129">
    <property type="entry name" value="ATPase_NBD"/>
</dbReference>
<feature type="compositionally biased region" description="Polar residues" evidence="7">
    <location>
        <begin position="671"/>
        <end position="683"/>
    </location>
</feature>
<dbReference type="Gene3D" id="3.30.420.40">
    <property type="match status" value="2"/>
</dbReference>
<dbReference type="PROSITE" id="PS01036">
    <property type="entry name" value="HSP70_3"/>
    <property type="match status" value="1"/>
</dbReference>
<evidence type="ECO:0000256" key="2">
    <source>
        <dbReference type="ARBA" id="ARBA00007381"/>
    </source>
</evidence>
<evidence type="ECO:0000313" key="10">
    <source>
        <dbReference type="Proteomes" id="UP001217918"/>
    </source>
</evidence>
<dbReference type="SUPFAM" id="SSF100934">
    <property type="entry name" value="Heat shock protein 70kD (HSP70), C-terminal subdomain"/>
    <property type="match status" value="1"/>
</dbReference>
<feature type="transmembrane region" description="Helical" evidence="8">
    <location>
        <begin position="409"/>
        <end position="427"/>
    </location>
</feature>
<evidence type="ECO:0000256" key="6">
    <source>
        <dbReference type="ARBA" id="ARBA00023016"/>
    </source>
</evidence>
<evidence type="ECO:0000256" key="1">
    <source>
        <dbReference type="ARBA" id="ARBA00004496"/>
    </source>
</evidence>
<dbReference type="Gene3D" id="2.60.34.10">
    <property type="entry name" value="Substrate Binding Domain Of DNAk, Chain A, domain 1"/>
    <property type="match status" value="1"/>
</dbReference>
<dbReference type="FunFam" id="1.20.1270.10:FF:000002">
    <property type="entry name" value="Heat shock 70 kDa protein 4"/>
    <property type="match status" value="1"/>
</dbReference>
<feature type="transmembrane region" description="Helical" evidence="8">
    <location>
        <begin position="56"/>
        <end position="79"/>
    </location>
</feature>
<keyword evidence="10" id="KW-1185">Reference proteome</keyword>
<feature type="compositionally biased region" description="Basic and acidic residues" evidence="7">
    <location>
        <begin position="1218"/>
        <end position="1238"/>
    </location>
</feature>
<feature type="region of interest" description="Disordered" evidence="7">
    <location>
        <begin position="655"/>
        <end position="684"/>
    </location>
</feature>
<dbReference type="PRINTS" id="PR00301">
    <property type="entry name" value="HEATSHOCK70"/>
</dbReference>
<organism evidence="9 10">
    <name type="scientific">Phyllachora maydis</name>
    <dbReference type="NCBI Taxonomy" id="1825666"/>
    <lineage>
        <taxon>Eukaryota</taxon>
        <taxon>Fungi</taxon>
        <taxon>Dikarya</taxon>
        <taxon>Ascomycota</taxon>
        <taxon>Pezizomycotina</taxon>
        <taxon>Sordariomycetes</taxon>
        <taxon>Sordariomycetidae</taxon>
        <taxon>Phyllachorales</taxon>
        <taxon>Phyllachoraceae</taxon>
        <taxon>Phyllachora</taxon>
    </lineage>
</organism>
<name>A0AAD9HZD3_9PEZI</name>
<reference evidence="9" key="1">
    <citation type="journal article" date="2023" name="Mol. Plant Microbe Interact.">
        <title>Elucidating the Obligate Nature and Biological Capacity of an Invasive Fungal Corn Pathogen.</title>
        <authorList>
            <person name="MacCready J.S."/>
            <person name="Roggenkamp E.M."/>
            <person name="Gdanetz K."/>
            <person name="Chilvers M.I."/>
        </authorList>
    </citation>
    <scope>NUCLEOTIDE SEQUENCE</scope>
    <source>
        <strain evidence="9">PM02</strain>
    </source>
</reference>
<dbReference type="FunFam" id="3.30.420.40:FF:000171">
    <property type="entry name" value="Heat shock 70 kDa protein 4"/>
    <property type="match status" value="2"/>
</dbReference>
<feature type="transmembrane region" description="Helical" evidence="8">
    <location>
        <begin position="376"/>
        <end position="394"/>
    </location>
</feature>
<dbReference type="FunFam" id="2.60.34.10:FF:000011">
    <property type="entry name" value="Heat shock protein hsp88"/>
    <property type="match status" value="1"/>
</dbReference>
<dbReference type="InterPro" id="IPR029048">
    <property type="entry name" value="HSP70_C_sf"/>
</dbReference>
<dbReference type="PANTHER" id="PTHR45639">
    <property type="entry name" value="HSC70CB, ISOFORM G-RELATED"/>
    <property type="match status" value="1"/>
</dbReference>
<comment type="caution">
    <text evidence="9">The sequence shown here is derived from an EMBL/GenBank/DDBJ whole genome shotgun (WGS) entry which is preliminary data.</text>
</comment>
<keyword evidence="8" id="KW-1133">Transmembrane helix</keyword>
<dbReference type="SUPFAM" id="SSF53448">
    <property type="entry name" value="Nucleotide-diphospho-sugar transferases"/>
    <property type="match status" value="1"/>
</dbReference>
<proteinExistence type="inferred from homology"/>
<keyword evidence="3" id="KW-0963">Cytoplasm</keyword>
<feature type="transmembrane region" description="Helical" evidence="8">
    <location>
        <begin position="434"/>
        <end position="455"/>
    </location>
</feature>
<dbReference type="GO" id="GO:0005634">
    <property type="term" value="C:nucleus"/>
    <property type="evidence" value="ECO:0007669"/>
    <property type="project" value="TreeGrafter"/>
</dbReference>
<dbReference type="Gene3D" id="1.20.1270.10">
    <property type="match status" value="1"/>
</dbReference>